<evidence type="ECO:0000259" key="6">
    <source>
        <dbReference type="Pfam" id="PF03372"/>
    </source>
</evidence>
<dbReference type="PANTHER" id="PTHR11371:SF33">
    <property type="entry name" value="ENDONUCLEASE_EXONUCLEASE_PHOSPHATASE DOMAIN-CONTAINING PROTEIN"/>
    <property type="match status" value="1"/>
</dbReference>
<evidence type="ECO:0000256" key="3">
    <source>
        <dbReference type="ARBA" id="ARBA00022801"/>
    </source>
</evidence>
<dbReference type="EnsemblMetazoa" id="XM_031000521">
    <property type="protein sequence ID" value="XP_030856381"/>
    <property type="gene ID" value="LOC100891970"/>
</dbReference>
<dbReference type="GO" id="GO:0004530">
    <property type="term" value="F:deoxyribonuclease I activity"/>
    <property type="evidence" value="ECO:0000318"/>
    <property type="project" value="GO_Central"/>
</dbReference>
<dbReference type="InterPro" id="IPR005135">
    <property type="entry name" value="Endo/exonuclease/phosphatase"/>
</dbReference>
<sequence>MKLSGVLLMVLLLGVGSDADIQKIPQDFRVGALQETSQDFRVGAFNLRIFGQKKMTDTTVVATIVRIILRYDIILLQEIRDSEGTAIDVLLNLVNSVASSDPYAMVISERLGRSFSKEQYAYFYRSSKARLVKDYVYKDPGDRFEREPYIAVFESSYTAVSPFAIVGIHTKPADAWEEISLLVEVDKELGVEDVVFAGDFNADCSYVPNYRWEQVPLRTDPRYKWLIEDDVDTTVSNTDCSYDRFVIAGAGMESSVLPCSAAVFKFDTEYDLTQEEALDVSDHYPIEFTMLPPKFKHSIPSLSIAAFNIQIFGETKSGKDDVMDILAKIMNRYDLVLIQEIRDSRENEPAVKELQDLVNRKNPDPFQYVISERLGRTSSKEQYAYFYRPSKLELITSYVFEETQGDYFQREPFIAHFKSPTTYVKEFIIGGIHTQPDEAVAEIDNLVDVYNAIQQKFDVENIIFTGDFNADCTYVSKRRWSDIRLKSDSRFCWLINNDVDTTVKGTDCAYDRFVIAGNEIKEGIVPYSATVFRFDLEYNLSETEAALVSDHYPIELHLRTLTDENEFRKAEILSSAGQGAHHNMTRGFIMVQAMTAISLLFLQRS</sequence>
<keyword evidence="5" id="KW-0732">Signal</keyword>
<dbReference type="Pfam" id="PF03372">
    <property type="entry name" value="Exo_endo_phos"/>
    <property type="match status" value="2"/>
</dbReference>
<dbReference type="OrthoDB" id="10061407at2759"/>
<feature type="signal peptide" evidence="5">
    <location>
        <begin position="1"/>
        <end position="19"/>
    </location>
</feature>
<dbReference type="PROSITE" id="PS00918">
    <property type="entry name" value="DNASE_I_2"/>
    <property type="match status" value="1"/>
</dbReference>
<protein>
    <recommendedName>
        <fullName evidence="6">Endonuclease/exonuclease/phosphatase domain-containing protein</fullName>
    </recommendedName>
</protein>
<dbReference type="KEGG" id="spu:100891970"/>
<dbReference type="GO" id="GO:0003677">
    <property type="term" value="F:DNA binding"/>
    <property type="evidence" value="ECO:0000318"/>
    <property type="project" value="GO_Central"/>
</dbReference>
<dbReference type="Proteomes" id="UP000007110">
    <property type="component" value="Unassembled WGS sequence"/>
</dbReference>
<dbReference type="RefSeq" id="XP_030856380.1">
    <property type="nucleotide sequence ID" value="XM_031000520.1"/>
</dbReference>
<dbReference type="FunFam" id="3.60.10.10:FF:000175">
    <property type="entry name" value="Deoxyribonuclease 1 like 2"/>
    <property type="match status" value="2"/>
</dbReference>
<dbReference type="Gene3D" id="3.60.10.10">
    <property type="entry name" value="Endonuclease/exonuclease/phosphatase"/>
    <property type="match status" value="2"/>
</dbReference>
<dbReference type="CDD" id="cd10282">
    <property type="entry name" value="DNase1"/>
    <property type="match status" value="2"/>
</dbReference>
<comment type="similarity">
    <text evidence="1">Belongs to the DNase I family.</text>
</comment>
<dbReference type="SMART" id="SM00476">
    <property type="entry name" value="DNaseIc"/>
    <property type="match status" value="2"/>
</dbReference>
<evidence type="ECO:0000256" key="1">
    <source>
        <dbReference type="ARBA" id="ARBA00007359"/>
    </source>
</evidence>
<accession>A0A7M7PUX1</accession>
<dbReference type="InterPro" id="IPR016202">
    <property type="entry name" value="DNase_I"/>
</dbReference>
<feature type="domain" description="Endonuclease/exonuclease/phosphatase" evidence="6">
    <location>
        <begin position="54"/>
        <end position="251"/>
    </location>
</feature>
<evidence type="ECO:0000313" key="8">
    <source>
        <dbReference type="Proteomes" id="UP000007110"/>
    </source>
</evidence>
<keyword evidence="2" id="KW-0540">Nuclease</keyword>
<organism evidence="7 8">
    <name type="scientific">Strongylocentrotus purpuratus</name>
    <name type="common">Purple sea urchin</name>
    <dbReference type="NCBI Taxonomy" id="7668"/>
    <lineage>
        <taxon>Eukaryota</taxon>
        <taxon>Metazoa</taxon>
        <taxon>Echinodermata</taxon>
        <taxon>Eleutherozoa</taxon>
        <taxon>Echinozoa</taxon>
        <taxon>Echinoidea</taxon>
        <taxon>Euechinoidea</taxon>
        <taxon>Echinacea</taxon>
        <taxon>Camarodonta</taxon>
        <taxon>Echinidea</taxon>
        <taxon>Strongylocentrotidae</taxon>
        <taxon>Strongylocentrotus</taxon>
    </lineage>
</organism>
<reference evidence="7" key="2">
    <citation type="submission" date="2021-01" db="UniProtKB">
        <authorList>
            <consortium name="EnsemblMetazoa"/>
        </authorList>
    </citation>
    <scope>IDENTIFICATION</scope>
</reference>
<dbReference type="GO" id="GO:0006308">
    <property type="term" value="P:DNA catabolic process"/>
    <property type="evidence" value="ECO:0000318"/>
    <property type="project" value="GO_Central"/>
</dbReference>
<dbReference type="InterPro" id="IPR036691">
    <property type="entry name" value="Endo/exonu/phosph_ase_sf"/>
</dbReference>
<dbReference type="AlphaFoldDB" id="A0A7M7PUX1"/>
<dbReference type="InterPro" id="IPR033125">
    <property type="entry name" value="DNASE_I_2"/>
</dbReference>
<evidence type="ECO:0000256" key="4">
    <source>
        <dbReference type="ARBA" id="ARBA00023157"/>
    </source>
</evidence>
<reference evidence="8" key="1">
    <citation type="submission" date="2015-02" db="EMBL/GenBank/DDBJ databases">
        <title>Genome sequencing for Strongylocentrotus purpuratus.</title>
        <authorList>
            <person name="Murali S."/>
            <person name="Liu Y."/>
            <person name="Vee V."/>
            <person name="English A."/>
            <person name="Wang M."/>
            <person name="Skinner E."/>
            <person name="Han Y."/>
            <person name="Muzny D.M."/>
            <person name="Worley K.C."/>
            <person name="Gibbs R.A."/>
        </authorList>
    </citation>
    <scope>NUCLEOTIDE SEQUENCE</scope>
</reference>
<keyword evidence="4" id="KW-1015">Disulfide bond</keyword>
<proteinExistence type="inferred from homology"/>
<dbReference type="PRINTS" id="PR00130">
    <property type="entry name" value="DNASEI"/>
</dbReference>
<feature type="chain" id="PRO_5036207722" description="Endonuclease/exonuclease/phosphatase domain-containing protein" evidence="5">
    <location>
        <begin position="20"/>
        <end position="605"/>
    </location>
</feature>
<name>A0A7M7PUX1_STRPU</name>
<dbReference type="InParanoid" id="A0A7M7PUX1"/>
<dbReference type="GO" id="GO:0005634">
    <property type="term" value="C:nucleus"/>
    <property type="evidence" value="ECO:0000318"/>
    <property type="project" value="GO_Central"/>
</dbReference>
<feature type="domain" description="Endonuclease/exonuclease/phosphatase" evidence="6">
    <location>
        <begin position="306"/>
        <end position="550"/>
    </location>
</feature>
<evidence type="ECO:0000256" key="2">
    <source>
        <dbReference type="ARBA" id="ARBA00022722"/>
    </source>
</evidence>
<dbReference type="GeneID" id="100891970"/>
<dbReference type="RefSeq" id="XP_030856381.1">
    <property type="nucleotide sequence ID" value="XM_031000521.1"/>
</dbReference>
<dbReference type="OMA" id="CTDEWIR"/>
<evidence type="ECO:0000256" key="5">
    <source>
        <dbReference type="SAM" id="SignalP"/>
    </source>
</evidence>
<keyword evidence="8" id="KW-1185">Reference proteome</keyword>
<dbReference type="EnsemblMetazoa" id="XM_031000520">
    <property type="protein sequence ID" value="XP_030856380"/>
    <property type="gene ID" value="LOC100891970"/>
</dbReference>
<keyword evidence="3" id="KW-0378">Hydrolase</keyword>
<dbReference type="SUPFAM" id="SSF56219">
    <property type="entry name" value="DNase I-like"/>
    <property type="match status" value="2"/>
</dbReference>
<evidence type="ECO:0000313" key="7">
    <source>
        <dbReference type="EnsemblMetazoa" id="XP_030856380"/>
    </source>
</evidence>
<dbReference type="PANTHER" id="PTHR11371">
    <property type="entry name" value="DEOXYRIBONUCLEASE"/>
    <property type="match status" value="1"/>
</dbReference>